<dbReference type="Proteomes" id="UP000325292">
    <property type="component" value="Chromosome"/>
</dbReference>
<evidence type="ECO:0000313" key="2">
    <source>
        <dbReference type="Proteomes" id="UP000325292"/>
    </source>
</evidence>
<name>A0ABM6RV02_9FIRM</name>
<reference evidence="1 2" key="1">
    <citation type="journal article" date="2019" name="Sci. Rep.">
        <title>Sulfobacillus thermotolerans: new insights into resistance and metabolic capacities of acidophilic chemolithotrophs.</title>
        <authorList>
            <person name="Panyushkina A.E."/>
            <person name="Babenko V.V."/>
            <person name="Nikitina A.S."/>
            <person name="Selezneva O.V."/>
            <person name="Tsaplina I.A."/>
            <person name="Letarova M.A."/>
            <person name="Kostryukova E.S."/>
            <person name="Letarov A.V."/>
        </authorList>
    </citation>
    <scope>NUCLEOTIDE SEQUENCE [LARGE SCALE GENOMIC DNA]</scope>
    <source>
        <strain evidence="1 2">Kr1</strain>
    </source>
</reference>
<organism evidence="1 2">
    <name type="scientific">Sulfobacillus thermotolerans</name>
    <dbReference type="NCBI Taxonomy" id="338644"/>
    <lineage>
        <taxon>Bacteria</taxon>
        <taxon>Bacillati</taxon>
        <taxon>Bacillota</taxon>
        <taxon>Clostridia</taxon>
        <taxon>Eubacteriales</taxon>
        <taxon>Clostridiales Family XVII. Incertae Sedis</taxon>
        <taxon>Sulfobacillus</taxon>
    </lineage>
</organism>
<dbReference type="EMBL" id="CP019454">
    <property type="protein sequence ID" value="AUW95032.1"/>
    <property type="molecule type" value="Genomic_DNA"/>
</dbReference>
<keyword evidence="2" id="KW-1185">Reference proteome</keyword>
<gene>
    <name evidence="1" type="ORF">BXT84_14605</name>
</gene>
<sequence length="83" mass="9990">MMSLLIIRLKSCLIAKFSDINTLHTVKFQGICYKLYRNLGLMLSYFKSRTNRVKKIFIFNYKIFFHSTWLGEREDKPWLSLGY</sequence>
<protein>
    <submittedName>
        <fullName evidence="1">Uncharacterized protein</fullName>
    </submittedName>
</protein>
<proteinExistence type="predicted"/>
<accession>A0ABM6RV02</accession>
<evidence type="ECO:0000313" key="1">
    <source>
        <dbReference type="EMBL" id="AUW95032.1"/>
    </source>
</evidence>